<dbReference type="InterPro" id="IPR036890">
    <property type="entry name" value="HATPase_C_sf"/>
</dbReference>
<feature type="modified residue" description="4-aspartylphosphate" evidence="3">
    <location>
        <position position="516"/>
    </location>
</feature>
<feature type="domain" description="Response regulatory" evidence="6">
    <location>
        <begin position="466"/>
        <end position="582"/>
    </location>
</feature>
<gene>
    <name evidence="8" type="ORF">WI41_09080</name>
</gene>
<dbReference type="InterPro" id="IPR013656">
    <property type="entry name" value="PAS_4"/>
</dbReference>
<dbReference type="Gene3D" id="3.30.565.10">
    <property type="entry name" value="Histidine kinase-like ATPase, C-terminal domain"/>
    <property type="match status" value="1"/>
</dbReference>
<dbReference type="Pfam" id="PF08448">
    <property type="entry name" value="PAS_4"/>
    <property type="match status" value="1"/>
</dbReference>
<dbReference type="PROSITE" id="PS50113">
    <property type="entry name" value="PAC"/>
    <property type="match status" value="1"/>
</dbReference>
<dbReference type="Proteomes" id="UP000056450">
    <property type="component" value="Unassembled WGS sequence"/>
</dbReference>
<name>A0AAP1CCL7_9BURK</name>
<dbReference type="InterPro" id="IPR036097">
    <property type="entry name" value="HisK_dim/P_sf"/>
</dbReference>
<dbReference type="InterPro" id="IPR011006">
    <property type="entry name" value="CheY-like_superfamily"/>
</dbReference>
<feature type="domain" description="PAC" evidence="7">
    <location>
        <begin position="116"/>
        <end position="169"/>
    </location>
</feature>
<feature type="domain" description="Histidine kinase" evidence="5">
    <location>
        <begin position="221"/>
        <end position="445"/>
    </location>
</feature>
<dbReference type="SMART" id="SM00387">
    <property type="entry name" value="HATPase_c"/>
    <property type="match status" value="1"/>
</dbReference>
<dbReference type="InterPro" id="IPR001789">
    <property type="entry name" value="Sig_transdc_resp-reg_receiver"/>
</dbReference>
<evidence type="ECO:0000259" key="5">
    <source>
        <dbReference type="PROSITE" id="PS50109"/>
    </source>
</evidence>
<dbReference type="SUPFAM" id="SSF52172">
    <property type="entry name" value="CheY-like"/>
    <property type="match status" value="1"/>
</dbReference>
<dbReference type="GO" id="GO:0000155">
    <property type="term" value="F:phosphorelay sensor kinase activity"/>
    <property type="evidence" value="ECO:0007669"/>
    <property type="project" value="InterPro"/>
</dbReference>
<evidence type="ECO:0000313" key="8">
    <source>
        <dbReference type="EMBL" id="KVA11505.1"/>
    </source>
</evidence>
<keyword evidence="3" id="KW-0597">Phosphoprotein</keyword>
<dbReference type="Gene3D" id="3.40.50.2300">
    <property type="match status" value="1"/>
</dbReference>
<dbReference type="InterPro" id="IPR035965">
    <property type="entry name" value="PAS-like_dom_sf"/>
</dbReference>
<dbReference type="PANTHER" id="PTHR43065:SF49">
    <property type="entry name" value="HISTIDINE KINASE"/>
    <property type="match status" value="1"/>
</dbReference>
<evidence type="ECO:0000256" key="3">
    <source>
        <dbReference type="PROSITE-ProRule" id="PRU00169"/>
    </source>
</evidence>
<comment type="caution">
    <text evidence="8">The sequence shown here is derived from an EMBL/GenBank/DDBJ whole genome shotgun (WGS) entry which is preliminary data.</text>
</comment>
<evidence type="ECO:0000313" key="9">
    <source>
        <dbReference type="Proteomes" id="UP000056450"/>
    </source>
</evidence>
<dbReference type="RefSeq" id="WP_040138631.1">
    <property type="nucleotide sequence ID" value="NZ_CBCPGW010000031.1"/>
</dbReference>
<dbReference type="PROSITE" id="PS50110">
    <property type="entry name" value="RESPONSE_REGULATORY"/>
    <property type="match status" value="1"/>
</dbReference>
<organism evidence="8 9">
    <name type="scientific">Burkholderia latens</name>
    <dbReference type="NCBI Taxonomy" id="488446"/>
    <lineage>
        <taxon>Bacteria</taxon>
        <taxon>Pseudomonadati</taxon>
        <taxon>Pseudomonadota</taxon>
        <taxon>Betaproteobacteria</taxon>
        <taxon>Burkholderiales</taxon>
        <taxon>Burkholderiaceae</taxon>
        <taxon>Burkholderia</taxon>
        <taxon>Burkholderia cepacia complex</taxon>
    </lineage>
</organism>
<sequence length="589" mass="63893">MHVELFAQHHDCPGWKGEMAQRIAAFDWSATGLGPLDRWPASLVAAVRTVLASPLPVVMLWGEPGYMIYNDAYAGFAGGRHPYLLGKAVELGWPEVADFNRNVMHTCLAGGTLSYRDKELVLLRNGRPEDVWMDLHYSPLPDDDGAPGGVLAVVIETTERVLARRHREQAEAALQASHDALRRLTETLEQRVADAIAERAAIEEQLRHAQKMEAIGSLTGGIAHDFNNVLQVISGNLQILAVELGERASAQPRIESANNAVRRGAQLASHLLAFARRQPLSPTVLNPRQLIDGMNEMLHRALGESVRIVPALAADVGNVLADRHQLENALLNLAINARDAMRGDGTLTIAAYNGVAPAPAAGVRRAPLPPGDYVTFEVTDTGTGMTADVLERVFEPFFTTKADGEGTGLGLSMVFGFVKQSGGHTSIDSTPGQGTTVRLTFPRCHDTYAEEPPRVPQHDPVRGRETILVVEDDADVRLTVVDMLAQLGYKVLTASDGEAALRMLDSGTPIDLLFTDVIMPGRIKGSELARRAALRSPPLPVLFTSGYTRDEIFHSGRLDPGVMLLGKPYRRDELAARIRAVLDAHVKAA</sequence>
<evidence type="ECO:0000259" key="6">
    <source>
        <dbReference type="PROSITE" id="PS50110"/>
    </source>
</evidence>
<keyword evidence="8" id="KW-0418">Kinase</keyword>
<evidence type="ECO:0000256" key="1">
    <source>
        <dbReference type="ARBA" id="ARBA00000085"/>
    </source>
</evidence>
<evidence type="ECO:0000256" key="2">
    <source>
        <dbReference type="ARBA" id="ARBA00012438"/>
    </source>
</evidence>
<dbReference type="EC" id="2.7.13.3" evidence="2"/>
<proteinExistence type="predicted"/>
<accession>A0AAP1CCL7</accession>
<dbReference type="InterPro" id="IPR003594">
    <property type="entry name" value="HATPase_dom"/>
</dbReference>
<dbReference type="InterPro" id="IPR005467">
    <property type="entry name" value="His_kinase_dom"/>
</dbReference>
<comment type="catalytic activity">
    <reaction evidence="1">
        <text>ATP + protein L-histidine = ADP + protein N-phospho-L-histidine.</text>
        <dbReference type="EC" id="2.7.13.3"/>
    </reaction>
</comment>
<dbReference type="PRINTS" id="PR00344">
    <property type="entry name" value="BCTRLSENSOR"/>
</dbReference>
<dbReference type="Pfam" id="PF00072">
    <property type="entry name" value="Response_reg"/>
    <property type="match status" value="1"/>
</dbReference>
<evidence type="ECO:0000256" key="4">
    <source>
        <dbReference type="SAM" id="Coils"/>
    </source>
</evidence>
<dbReference type="CDD" id="cd18161">
    <property type="entry name" value="REC_hyHK_blue-like"/>
    <property type="match status" value="1"/>
</dbReference>
<dbReference type="SMART" id="SM00448">
    <property type="entry name" value="REC"/>
    <property type="match status" value="1"/>
</dbReference>
<keyword evidence="4" id="KW-0175">Coiled coil</keyword>
<dbReference type="InterPro" id="IPR004358">
    <property type="entry name" value="Sig_transdc_His_kin-like_C"/>
</dbReference>
<dbReference type="EMBL" id="LOTQ01000004">
    <property type="protein sequence ID" value="KVA11505.1"/>
    <property type="molecule type" value="Genomic_DNA"/>
</dbReference>
<dbReference type="PROSITE" id="PS50109">
    <property type="entry name" value="HIS_KIN"/>
    <property type="match status" value="1"/>
</dbReference>
<dbReference type="SUPFAM" id="SSF55874">
    <property type="entry name" value="ATPase domain of HSP90 chaperone/DNA topoisomerase II/histidine kinase"/>
    <property type="match status" value="1"/>
</dbReference>
<evidence type="ECO:0000259" key="7">
    <source>
        <dbReference type="PROSITE" id="PS50113"/>
    </source>
</evidence>
<keyword evidence="8" id="KW-0808">Transferase</keyword>
<dbReference type="AlphaFoldDB" id="A0AAP1CCL7"/>
<dbReference type="Pfam" id="PF02518">
    <property type="entry name" value="HATPase_c"/>
    <property type="match status" value="1"/>
</dbReference>
<dbReference type="Gene3D" id="3.30.450.20">
    <property type="entry name" value="PAS domain"/>
    <property type="match status" value="1"/>
</dbReference>
<feature type="coiled-coil region" evidence="4">
    <location>
        <begin position="167"/>
        <end position="212"/>
    </location>
</feature>
<dbReference type="PANTHER" id="PTHR43065">
    <property type="entry name" value="SENSOR HISTIDINE KINASE"/>
    <property type="match status" value="1"/>
</dbReference>
<protein>
    <recommendedName>
        <fullName evidence="2">histidine kinase</fullName>
        <ecNumber evidence="2">2.7.13.3</ecNumber>
    </recommendedName>
</protein>
<dbReference type="Gene3D" id="1.10.287.130">
    <property type="match status" value="1"/>
</dbReference>
<reference evidence="8 9" key="1">
    <citation type="submission" date="2015-11" db="EMBL/GenBank/DDBJ databases">
        <title>Expanding the genomic diversity of Burkholderia species for the development of highly accurate diagnostics.</title>
        <authorList>
            <person name="Sahl J."/>
            <person name="Keim P."/>
            <person name="Wagner D."/>
        </authorList>
    </citation>
    <scope>NUCLEOTIDE SEQUENCE [LARGE SCALE GENOMIC DNA]</scope>
    <source>
        <strain evidence="8 9">RF32-BP12</strain>
    </source>
</reference>
<dbReference type="InterPro" id="IPR000700">
    <property type="entry name" value="PAS-assoc_C"/>
</dbReference>
<dbReference type="SUPFAM" id="SSF55785">
    <property type="entry name" value="PYP-like sensor domain (PAS domain)"/>
    <property type="match status" value="1"/>
</dbReference>
<dbReference type="SUPFAM" id="SSF47384">
    <property type="entry name" value="Homodimeric domain of signal transducing histidine kinase"/>
    <property type="match status" value="1"/>
</dbReference>